<dbReference type="NCBIfam" id="TIGR00794">
    <property type="entry name" value="kup"/>
    <property type="match status" value="1"/>
</dbReference>
<dbReference type="InterPro" id="IPR053952">
    <property type="entry name" value="K_trans_C"/>
</dbReference>
<dbReference type="PANTHER" id="PTHR30540">
    <property type="entry name" value="OSMOTIC STRESS POTASSIUM TRANSPORTER"/>
    <property type="match status" value="1"/>
</dbReference>
<gene>
    <name evidence="13" type="ORF">SELMODRAFT_140615</name>
</gene>
<keyword evidence="3" id="KW-0813">Transport</keyword>
<keyword evidence="7 10" id="KW-1133">Transmembrane helix</keyword>
<accession>D8QS07</accession>
<feature type="transmembrane region" description="Helical" evidence="10">
    <location>
        <begin position="240"/>
        <end position="264"/>
    </location>
</feature>
<keyword evidence="4 10" id="KW-0633">Potassium transport</keyword>
<keyword evidence="5 10" id="KW-0812">Transmembrane</keyword>
<evidence type="ECO:0000313" key="13">
    <source>
        <dbReference type="EMBL" id="EFJ37357.1"/>
    </source>
</evidence>
<protein>
    <recommendedName>
        <fullName evidence="10">Potassium transporter</fullName>
    </recommendedName>
</protein>
<keyword evidence="8 10" id="KW-0406">Ion transport</keyword>
<keyword evidence="6 10" id="KW-0630">Potassium</keyword>
<evidence type="ECO:0000256" key="1">
    <source>
        <dbReference type="ARBA" id="ARBA00004141"/>
    </source>
</evidence>
<dbReference type="GO" id="GO:0006813">
    <property type="term" value="P:potassium ion transport"/>
    <property type="evidence" value="ECO:0000318"/>
    <property type="project" value="GO_Central"/>
</dbReference>
<sequence>MAEAEDSPGKGYMWNLDRIDQPFGEEADRVHNLHTAKKLSTTTTLRLAFLSLGVVYGDLGTSPLYVFSNIFPDGIKDRNDLLGTLSLIIYTITLIALVKYVFFALRANDNGEGGTFALYSLICRHAKVNTIPNQHHTDRALTTYSFRPMSKKSTAYKLKNALETSLFLQKILLVLVLLGTSMVIGDGMLSPSISVLSAVQGIRLSHLELPKGCVLILSLLILVALFSMQRFGTAKVGFMFAPIIFIWFISIGTIGIYNIFVHYPPVFKALSPVYIFRYFRAQGVTAWISLGGVVLSVTGAEALFADLGHFTAQSIQLAFTIIVFPCLIAAYMGQAAYLMKYPRDVDEPFYNSIPNRPFIYWPMFVVATAAAIIASQATISATFSIVKQAVALGCFPRVKIVHTSHRFLGQVYVPEVNWTLMVACLLITAGFRETQQIGNAYGVAVVLVMVVTTFLLAMVMILIWHSNLYLAFSFLAVFGSLELLYFSSVLFKVTSGGWVPLAIGSVLMAVMYFWHYGSCERHKFELQNKVSLGWILQLGPSLGMVRLPGIGLFYTELAHGVPSIFSHFLTHFPAVHSILTFVCVKYLPVSTVAKEERFLLRRIGPKQFRMYRCVVRYGYKDLHKKDDHFDELLIRALAAFIRYESLMESVDEQSEETVTSNGSLESCGAAPPLQAQVDGHTITGSEICLTASSVSSIQRQTPRSLREEEDECAFLIKCKEDGIVHIMGSTVMRARQGSGFFKRQAINSGYSFLRKLCRDTSVIYHVPHESLLHVGMVYNI</sequence>
<proteinExistence type="inferred from homology"/>
<dbReference type="Proteomes" id="UP000001514">
    <property type="component" value="Unassembled WGS sequence"/>
</dbReference>
<evidence type="ECO:0000256" key="7">
    <source>
        <dbReference type="ARBA" id="ARBA00022989"/>
    </source>
</evidence>
<evidence type="ECO:0000313" key="14">
    <source>
        <dbReference type="Proteomes" id="UP000001514"/>
    </source>
</evidence>
<name>D8QS07_SELML</name>
<feature type="domain" description="K+ potassium transporter C-terminal" evidence="12">
    <location>
        <begin position="548"/>
        <end position="780"/>
    </location>
</feature>
<feature type="transmembrane region" description="Helical" evidence="10">
    <location>
        <begin position="441"/>
        <end position="463"/>
    </location>
</feature>
<evidence type="ECO:0000256" key="6">
    <source>
        <dbReference type="ARBA" id="ARBA00022958"/>
    </source>
</evidence>
<dbReference type="AlphaFoldDB" id="D8QS07"/>
<feature type="transmembrane region" description="Helical" evidence="10">
    <location>
        <begin position="209"/>
        <end position="228"/>
    </location>
</feature>
<evidence type="ECO:0000259" key="11">
    <source>
        <dbReference type="Pfam" id="PF02705"/>
    </source>
</evidence>
<dbReference type="KEGG" id="smo:SELMODRAFT_140615"/>
<feature type="transmembrane region" description="Helical" evidence="10">
    <location>
        <begin position="470"/>
        <end position="491"/>
    </location>
</feature>
<comment type="similarity">
    <text evidence="2 10">Belongs to the HAK/KUP transporter (TC 2.A.72.3) family.</text>
</comment>
<dbReference type="Pfam" id="PF22776">
    <property type="entry name" value="K_trans_C"/>
    <property type="match status" value="1"/>
</dbReference>
<evidence type="ECO:0000256" key="5">
    <source>
        <dbReference type="ARBA" id="ARBA00022692"/>
    </source>
</evidence>
<evidence type="ECO:0000256" key="2">
    <source>
        <dbReference type="ARBA" id="ARBA00008440"/>
    </source>
</evidence>
<feature type="transmembrane region" description="Helical" evidence="10">
    <location>
        <begin position="167"/>
        <end position="189"/>
    </location>
</feature>
<feature type="transmembrane region" description="Helical" evidence="10">
    <location>
        <begin position="317"/>
        <end position="339"/>
    </location>
</feature>
<feature type="transmembrane region" description="Helical" evidence="10">
    <location>
        <begin position="47"/>
        <end position="67"/>
    </location>
</feature>
<dbReference type="FunCoup" id="D8QS07">
    <property type="interactions" value="119"/>
</dbReference>
<dbReference type="EMBL" id="GL377566">
    <property type="protein sequence ID" value="EFJ37357.1"/>
    <property type="molecule type" value="Genomic_DNA"/>
</dbReference>
<evidence type="ECO:0000256" key="9">
    <source>
        <dbReference type="ARBA" id="ARBA00023136"/>
    </source>
</evidence>
<dbReference type="OMA" id="DAVYWPI"/>
<feature type="domain" description="K+ potassium transporter integral membrane" evidence="11">
    <location>
        <begin position="48"/>
        <end position="536"/>
    </location>
</feature>
<reference evidence="13 14" key="1">
    <citation type="journal article" date="2011" name="Science">
        <title>The Selaginella genome identifies genetic changes associated with the evolution of vascular plants.</title>
        <authorList>
            <person name="Banks J.A."/>
            <person name="Nishiyama T."/>
            <person name="Hasebe M."/>
            <person name="Bowman J.L."/>
            <person name="Gribskov M."/>
            <person name="dePamphilis C."/>
            <person name="Albert V.A."/>
            <person name="Aono N."/>
            <person name="Aoyama T."/>
            <person name="Ambrose B.A."/>
            <person name="Ashton N.W."/>
            <person name="Axtell M.J."/>
            <person name="Barker E."/>
            <person name="Barker M.S."/>
            <person name="Bennetzen J.L."/>
            <person name="Bonawitz N.D."/>
            <person name="Chapple C."/>
            <person name="Cheng C."/>
            <person name="Correa L.G."/>
            <person name="Dacre M."/>
            <person name="DeBarry J."/>
            <person name="Dreyer I."/>
            <person name="Elias M."/>
            <person name="Engstrom E.M."/>
            <person name="Estelle M."/>
            <person name="Feng L."/>
            <person name="Finet C."/>
            <person name="Floyd S.K."/>
            <person name="Frommer W.B."/>
            <person name="Fujita T."/>
            <person name="Gramzow L."/>
            <person name="Gutensohn M."/>
            <person name="Harholt J."/>
            <person name="Hattori M."/>
            <person name="Heyl A."/>
            <person name="Hirai T."/>
            <person name="Hiwatashi Y."/>
            <person name="Ishikawa M."/>
            <person name="Iwata M."/>
            <person name="Karol K.G."/>
            <person name="Koehler B."/>
            <person name="Kolukisaoglu U."/>
            <person name="Kubo M."/>
            <person name="Kurata T."/>
            <person name="Lalonde S."/>
            <person name="Li K."/>
            <person name="Li Y."/>
            <person name="Litt A."/>
            <person name="Lyons E."/>
            <person name="Manning G."/>
            <person name="Maruyama T."/>
            <person name="Michael T.P."/>
            <person name="Mikami K."/>
            <person name="Miyazaki S."/>
            <person name="Morinaga S."/>
            <person name="Murata T."/>
            <person name="Mueller-Roeber B."/>
            <person name="Nelson D.R."/>
            <person name="Obara M."/>
            <person name="Oguri Y."/>
            <person name="Olmstead R.G."/>
            <person name="Onodera N."/>
            <person name="Petersen B.L."/>
            <person name="Pils B."/>
            <person name="Prigge M."/>
            <person name="Rensing S.A."/>
            <person name="Riano-Pachon D.M."/>
            <person name="Roberts A.W."/>
            <person name="Sato Y."/>
            <person name="Scheller H.V."/>
            <person name="Schulz B."/>
            <person name="Schulz C."/>
            <person name="Shakirov E.V."/>
            <person name="Shibagaki N."/>
            <person name="Shinohara N."/>
            <person name="Shippen D.E."/>
            <person name="Soerensen I."/>
            <person name="Sotooka R."/>
            <person name="Sugimoto N."/>
            <person name="Sugita M."/>
            <person name="Sumikawa N."/>
            <person name="Tanurdzic M."/>
            <person name="Theissen G."/>
            <person name="Ulvskov P."/>
            <person name="Wakazuki S."/>
            <person name="Weng J.K."/>
            <person name="Willats W.W."/>
            <person name="Wipf D."/>
            <person name="Wolf P.G."/>
            <person name="Yang L."/>
            <person name="Zimmer A.D."/>
            <person name="Zhu Q."/>
            <person name="Mitros T."/>
            <person name="Hellsten U."/>
            <person name="Loque D."/>
            <person name="Otillar R."/>
            <person name="Salamov A."/>
            <person name="Schmutz J."/>
            <person name="Shapiro H."/>
            <person name="Lindquist E."/>
            <person name="Lucas S."/>
            <person name="Rokhsar D."/>
            <person name="Grigoriev I.V."/>
        </authorList>
    </citation>
    <scope>NUCLEOTIDE SEQUENCE [LARGE SCALE GENOMIC DNA]</scope>
</reference>
<dbReference type="HOGENOM" id="CLU_008142_2_0_1"/>
<feature type="transmembrane region" description="Helical" evidence="10">
    <location>
        <begin position="284"/>
        <end position="305"/>
    </location>
</feature>
<dbReference type="InParanoid" id="D8QS07"/>
<comment type="caution">
    <text evidence="10">Lacks conserved residue(s) required for the propagation of feature annotation.</text>
</comment>
<dbReference type="eggNOG" id="ENOG502QPSA">
    <property type="taxonomic scope" value="Eukaryota"/>
</dbReference>
<feature type="transmembrane region" description="Helical" evidence="10">
    <location>
        <begin position="359"/>
        <end position="386"/>
    </location>
</feature>
<evidence type="ECO:0000256" key="8">
    <source>
        <dbReference type="ARBA" id="ARBA00023065"/>
    </source>
</evidence>
<dbReference type="GO" id="GO:0015079">
    <property type="term" value="F:potassium ion transmembrane transporter activity"/>
    <property type="evidence" value="ECO:0000318"/>
    <property type="project" value="GO_Central"/>
</dbReference>
<dbReference type="InterPro" id="IPR053951">
    <property type="entry name" value="K_trans_N"/>
</dbReference>
<evidence type="ECO:0000259" key="12">
    <source>
        <dbReference type="Pfam" id="PF22776"/>
    </source>
</evidence>
<evidence type="ECO:0000256" key="4">
    <source>
        <dbReference type="ARBA" id="ARBA00022538"/>
    </source>
</evidence>
<feature type="transmembrane region" description="Helical" evidence="10">
    <location>
        <begin position="497"/>
        <end position="514"/>
    </location>
</feature>
<keyword evidence="14" id="KW-1185">Reference proteome</keyword>
<comment type="subcellular location">
    <subcellularLocation>
        <location evidence="1 10">Membrane</location>
        <topology evidence="1 10">Multi-pass membrane protein</topology>
    </subcellularLocation>
</comment>
<comment type="function">
    <text evidence="10">Potassium transporter.</text>
</comment>
<dbReference type="GO" id="GO:0016020">
    <property type="term" value="C:membrane"/>
    <property type="evidence" value="ECO:0000318"/>
    <property type="project" value="GO_Central"/>
</dbReference>
<dbReference type="Pfam" id="PF02705">
    <property type="entry name" value="K_trans"/>
    <property type="match status" value="1"/>
</dbReference>
<evidence type="ECO:0000256" key="3">
    <source>
        <dbReference type="ARBA" id="ARBA00022448"/>
    </source>
</evidence>
<organism evidence="14">
    <name type="scientific">Selaginella moellendorffii</name>
    <name type="common">Spikemoss</name>
    <dbReference type="NCBI Taxonomy" id="88036"/>
    <lineage>
        <taxon>Eukaryota</taxon>
        <taxon>Viridiplantae</taxon>
        <taxon>Streptophyta</taxon>
        <taxon>Embryophyta</taxon>
        <taxon>Tracheophyta</taxon>
        <taxon>Lycopodiopsida</taxon>
        <taxon>Selaginellales</taxon>
        <taxon>Selaginellaceae</taxon>
        <taxon>Selaginella</taxon>
    </lineage>
</organism>
<dbReference type="Gramene" id="EFJ37357">
    <property type="protein sequence ID" value="EFJ37357"/>
    <property type="gene ID" value="SELMODRAFT_140615"/>
</dbReference>
<feature type="transmembrane region" description="Helical" evidence="10">
    <location>
        <begin position="87"/>
        <end position="105"/>
    </location>
</feature>
<dbReference type="PANTHER" id="PTHR30540:SF95">
    <property type="entry name" value="POTASSIUM TRANSPORTER 10"/>
    <property type="match status" value="1"/>
</dbReference>
<evidence type="ECO:0000256" key="10">
    <source>
        <dbReference type="RuleBase" id="RU321113"/>
    </source>
</evidence>
<dbReference type="InterPro" id="IPR003855">
    <property type="entry name" value="K+_transporter"/>
</dbReference>
<keyword evidence="9 10" id="KW-0472">Membrane</keyword>